<evidence type="ECO:0000259" key="6">
    <source>
        <dbReference type="PROSITE" id="PS51194"/>
    </source>
</evidence>
<dbReference type="InterPro" id="IPR049730">
    <property type="entry name" value="SNF2/RAD54-like_C"/>
</dbReference>
<dbReference type="InterPro" id="IPR038718">
    <property type="entry name" value="SNF2-like_sf"/>
</dbReference>
<feature type="domain" description="Helicase C-terminal" evidence="6">
    <location>
        <begin position="952"/>
        <end position="1096"/>
    </location>
</feature>
<sequence>MPPAVPLVDATDVIRLVGPGAFDRAKALVREHRVDAVQFDEDSLELTGSVVGSEPEPYRAQVALNRTRGDSAKPTSSSCTCFVGSACKHVAALLLQSNASTITGQQEALRPEATRGSAAGVSAAGPGAGGVTWRAALDALADTSAPDRRRTTPMGLQFELRERTRSQSARWGAPTSRAGSAASAAKGAAFRLGVRPVTQSATGNWVRGSLTWTTLPFSLNRLGVSPEQHRWFGQFQALHRSARDAYVPGDSEWLFLDDFASPLLWPLLAEGARLGVSLVTGKREADVVVAERAAVAIDVASSSTGAEGPADLRLTAAVSIDGHAHPASSIGVIADHGVYSWSFDPALRLVLAPTGPLTDEQRALLTARTAIEVPAAEEAEFLRDFYPRLSRVVEVVSGDGSVTLPEILPPVLVLTLTFGEADRLDLAWSWLDAGRRAPVGAHPLPAGLTADLGGPPAALALHGLDSAEFVDRVLPVIEARGDVRVETIGERPDYRELTAEPELTVTTVESDKRDWFDLGVLVTVEGRTIPFAPLFSALAKGRDKLLLVDKTYLSLKQPVFDGLKRLIAEAEALDEWETGELHLNRYQASLWSEFEELADATRQADSWSRTVGGLLRISRGESIDEIPVPAGVDAILRPYQLDGFRWLAFLHEHGLGGVLADDMGLGKTLQTLALFEHVRERPRAQDHVLPQPVDTEAPAAGPFLVVAPTSVVANWAVEARRFTPGLSVRVVTTTAAKGRASIDEIARGADVVVTSYALFRLDFAKYQAVSWAGLVLDEAQMIKNRQSKAHRAAAELRAPFKLAITGTPMENDLFDLWSLFHVVSPGLLPSGLRFTDEYVKPIAQHERPELLARLRSRVRPLMLRRTKETVAPELPEKQEQTLRVDLEPSHRRLYDLFLQRERMKLLDLVDDLDRNRFIVFRSLTLLRMLALDASLVDSDAYRGIPSSKLDVLVDELRDVIEGGHRALIFSQFTSYLHLVEARLEKEGITHDYLDGSTRDRASVIDSFKTGEASVFLISLKAGGFGLNLTEADYVFLLDPWWNPASEAQAVDRTHRIGQTSNVFVYRMIANDTIEEKVMQLKERKAKLFDAMMDDDEQAFGAALTADDIRGLLE</sequence>
<feature type="region of interest" description="Disordered" evidence="3">
    <location>
        <begin position="106"/>
        <end position="125"/>
    </location>
</feature>
<dbReference type="InterPro" id="IPR007527">
    <property type="entry name" value="Znf_SWIM"/>
</dbReference>
<dbReference type="Proteomes" id="UP001501594">
    <property type="component" value="Unassembled WGS sequence"/>
</dbReference>
<dbReference type="InterPro" id="IPR027417">
    <property type="entry name" value="P-loop_NTPase"/>
</dbReference>
<dbReference type="Gene3D" id="3.40.50.300">
    <property type="entry name" value="P-loop containing nucleotide triphosphate hydrolases"/>
    <property type="match status" value="1"/>
</dbReference>
<keyword evidence="8" id="KW-1185">Reference proteome</keyword>
<gene>
    <name evidence="7" type="ORF">GCM10022256_00380</name>
</gene>
<evidence type="ECO:0000313" key="8">
    <source>
        <dbReference type="Proteomes" id="UP001501594"/>
    </source>
</evidence>
<keyword evidence="2" id="KW-0863">Zinc-finger</keyword>
<dbReference type="PANTHER" id="PTHR10799">
    <property type="entry name" value="SNF2/RAD54 HELICASE FAMILY"/>
    <property type="match status" value="1"/>
</dbReference>
<dbReference type="InterPro" id="IPR001650">
    <property type="entry name" value="Helicase_C-like"/>
</dbReference>
<dbReference type="InterPro" id="IPR000330">
    <property type="entry name" value="SNF2_N"/>
</dbReference>
<dbReference type="Pfam" id="PF00271">
    <property type="entry name" value="Helicase_C"/>
    <property type="match status" value="1"/>
</dbReference>
<dbReference type="SMART" id="SM00490">
    <property type="entry name" value="HELICc"/>
    <property type="match status" value="1"/>
</dbReference>
<evidence type="ECO:0000256" key="3">
    <source>
        <dbReference type="SAM" id="MobiDB-lite"/>
    </source>
</evidence>
<keyword evidence="1" id="KW-0378">Hydrolase</keyword>
<evidence type="ECO:0000259" key="4">
    <source>
        <dbReference type="PROSITE" id="PS50966"/>
    </source>
</evidence>
<evidence type="ECO:0000256" key="2">
    <source>
        <dbReference type="PROSITE-ProRule" id="PRU00325"/>
    </source>
</evidence>
<dbReference type="InterPro" id="IPR014001">
    <property type="entry name" value="Helicase_ATP-bd"/>
</dbReference>
<evidence type="ECO:0000313" key="7">
    <source>
        <dbReference type="EMBL" id="GAA4264426.1"/>
    </source>
</evidence>
<organism evidence="7 8">
    <name type="scientific">Frondihabitans peucedani</name>
    <dbReference type="NCBI Taxonomy" id="598626"/>
    <lineage>
        <taxon>Bacteria</taxon>
        <taxon>Bacillati</taxon>
        <taxon>Actinomycetota</taxon>
        <taxon>Actinomycetes</taxon>
        <taxon>Micrococcales</taxon>
        <taxon>Microbacteriaceae</taxon>
        <taxon>Frondihabitans</taxon>
    </lineage>
</organism>
<dbReference type="SMART" id="SM00487">
    <property type="entry name" value="DEXDc"/>
    <property type="match status" value="1"/>
</dbReference>
<dbReference type="PROSITE" id="PS50966">
    <property type="entry name" value="ZF_SWIM"/>
    <property type="match status" value="1"/>
</dbReference>
<dbReference type="CDD" id="cd18793">
    <property type="entry name" value="SF2_C_SNF"/>
    <property type="match status" value="1"/>
</dbReference>
<accession>A0ABP8DWY2</accession>
<reference evidence="8" key="1">
    <citation type="journal article" date="2019" name="Int. J. Syst. Evol. Microbiol.">
        <title>The Global Catalogue of Microorganisms (GCM) 10K type strain sequencing project: providing services to taxonomists for standard genome sequencing and annotation.</title>
        <authorList>
            <consortium name="The Broad Institute Genomics Platform"/>
            <consortium name="The Broad Institute Genome Sequencing Center for Infectious Disease"/>
            <person name="Wu L."/>
            <person name="Ma J."/>
        </authorList>
    </citation>
    <scope>NUCLEOTIDE SEQUENCE [LARGE SCALE GENOMIC DNA]</scope>
    <source>
        <strain evidence="8">JCM 17442</strain>
    </source>
</reference>
<comment type="caution">
    <text evidence="7">The sequence shown here is derived from an EMBL/GenBank/DDBJ whole genome shotgun (WGS) entry which is preliminary data.</text>
</comment>
<evidence type="ECO:0000256" key="1">
    <source>
        <dbReference type="ARBA" id="ARBA00022801"/>
    </source>
</evidence>
<keyword evidence="7" id="KW-0067">ATP-binding</keyword>
<dbReference type="PROSITE" id="PS51192">
    <property type="entry name" value="HELICASE_ATP_BIND_1"/>
    <property type="match status" value="1"/>
</dbReference>
<proteinExistence type="predicted"/>
<dbReference type="PROSITE" id="PS51194">
    <property type="entry name" value="HELICASE_CTER"/>
    <property type="match status" value="1"/>
</dbReference>
<feature type="domain" description="SWIM-type" evidence="4">
    <location>
        <begin position="58"/>
        <end position="98"/>
    </location>
</feature>
<keyword evidence="2" id="KW-0479">Metal-binding</keyword>
<dbReference type="GO" id="GO:0004386">
    <property type="term" value="F:helicase activity"/>
    <property type="evidence" value="ECO:0007669"/>
    <property type="project" value="UniProtKB-KW"/>
</dbReference>
<keyword evidence="7" id="KW-0347">Helicase</keyword>
<feature type="compositionally biased region" description="Low complexity" evidence="3">
    <location>
        <begin position="116"/>
        <end position="125"/>
    </location>
</feature>
<evidence type="ECO:0000259" key="5">
    <source>
        <dbReference type="PROSITE" id="PS51192"/>
    </source>
</evidence>
<dbReference type="EMBL" id="BAABAU010000001">
    <property type="protein sequence ID" value="GAA4264426.1"/>
    <property type="molecule type" value="Genomic_DNA"/>
</dbReference>
<feature type="domain" description="Helicase ATP-binding" evidence="5">
    <location>
        <begin position="648"/>
        <end position="826"/>
    </location>
</feature>
<dbReference type="RefSeq" id="WP_344793025.1">
    <property type="nucleotide sequence ID" value="NZ_BAABAU010000001.1"/>
</dbReference>
<dbReference type="SUPFAM" id="SSF52540">
    <property type="entry name" value="P-loop containing nucleoside triphosphate hydrolases"/>
    <property type="match status" value="2"/>
</dbReference>
<dbReference type="Pfam" id="PF00176">
    <property type="entry name" value="SNF2-rel_dom"/>
    <property type="match status" value="1"/>
</dbReference>
<dbReference type="CDD" id="cd18012">
    <property type="entry name" value="DEXQc_arch_SWI2_SNF2"/>
    <property type="match status" value="1"/>
</dbReference>
<keyword evidence="7" id="KW-0547">Nucleotide-binding</keyword>
<name>A0ABP8DWY2_9MICO</name>
<keyword evidence="2" id="KW-0862">Zinc</keyword>
<dbReference type="Gene3D" id="3.40.50.10810">
    <property type="entry name" value="Tandem AAA-ATPase domain"/>
    <property type="match status" value="1"/>
</dbReference>
<protein>
    <submittedName>
        <fullName evidence="7">DEAD/DEAH box helicase</fullName>
    </submittedName>
</protein>